<evidence type="ECO:0000313" key="2">
    <source>
        <dbReference type="EMBL" id="GBN55360.1"/>
    </source>
</evidence>
<gene>
    <name evidence="2" type="ORF">AVEN_186383_1</name>
    <name evidence="1" type="ORF">AVEN_28079_1</name>
    <name evidence="3" type="ORF">AVEN_56462_1</name>
</gene>
<accession>A0A4Y2PXR3</accession>
<dbReference type="EMBL" id="BGPR01135126">
    <property type="protein sequence ID" value="GBN55000.1"/>
    <property type="molecule type" value="Genomic_DNA"/>
</dbReference>
<evidence type="ECO:0000313" key="3">
    <source>
        <dbReference type="EMBL" id="GBN55414.1"/>
    </source>
</evidence>
<evidence type="ECO:0000313" key="4">
    <source>
        <dbReference type="Proteomes" id="UP000499080"/>
    </source>
</evidence>
<protein>
    <submittedName>
        <fullName evidence="2">Uncharacterized protein</fullName>
    </submittedName>
</protein>
<comment type="caution">
    <text evidence="2">The sequence shown here is derived from an EMBL/GenBank/DDBJ whole genome shotgun (WGS) entry which is preliminary data.</text>
</comment>
<name>A0A4Y2PXR3_ARAVE</name>
<dbReference type="EMBL" id="BGPR01217486">
    <property type="protein sequence ID" value="GBN55360.1"/>
    <property type="molecule type" value="Genomic_DNA"/>
</dbReference>
<evidence type="ECO:0000313" key="1">
    <source>
        <dbReference type="EMBL" id="GBN55000.1"/>
    </source>
</evidence>
<keyword evidence="4" id="KW-1185">Reference proteome</keyword>
<dbReference type="AlphaFoldDB" id="A0A4Y2PXR3"/>
<reference evidence="2 4" key="1">
    <citation type="journal article" date="2019" name="Sci. Rep.">
        <title>Orb-weaving spider Araneus ventricosus genome elucidates the spidroin gene catalogue.</title>
        <authorList>
            <person name="Kono N."/>
            <person name="Nakamura H."/>
            <person name="Ohtoshi R."/>
            <person name="Moran D.A.P."/>
            <person name="Shinohara A."/>
            <person name="Yoshida Y."/>
            <person name="Fujiwara M."/>
            <person name="Mori M."/>
            <person name="Tomita M."/>
            <person name="Arakawa K."/>
        </authorList>
    </citation>
    <scope>NUCLEOTIDE SEQUENCE [LARGE SCALE GENOMIC DNA]</scope>
</reference>
<dbReference type="Proteomes" id="UP000499080">
    <property type="component" value="Unassembled WGS sequence"/>
</dbReference>
<sequence length="34" mass="3784">MLLGRTYDIKTDSPGVDIFPQSAIDNATVKWSPF</sequence>
<dbReference type="EMBL" id="BGPR01217509">
    <property type="protein sequence ID" value="GBN55414.1"/>
    <property type="molecule type" value="Genomic_DNA"/>
</dbReference>
<proteinExistence type="predicted"/>
<organism evidence="2 4">
    <name type="scientific">Araneus ventricosus</name>
    <name type="common">Orbweaver spider</name>
    <name type="synonym">Epeira ventricosa</name>
    <dbReference type="NCBI Taxonomy" id="182803"/>
    <lineage>
        <taxon>Eukaryota</taxon>
        <taxon>Metazoa</taxon>
        <taxon>Ecdysozoa</taxon>
        <taxon>Arthropoda</taxon>
        <taxon>Chelicerata</taxon>
        <taxon>Arachnida</taxon>
        <taxon>Araneae</taxon>
        <taxon>Araneomorphae</taxon>
        <taxon>Entelegynae</taxon>
        <taxon>Araneoidea</taxon>
        <taxon>Araneidae</taxon>
        <taxon>Araneus</taxon>
    </lineage>
</organism>
<feature type="non-terminal residue" evidence="2">
    <location>
        <position position="34"/>
    </location>
</feature>